<protein>
    <submittedName>
        <fullName evidence="1">Uncharacterized protein</fullName>
    </submittedName>
</protein>
<proteinExistence type="predicted"/>
<dbReference type="EMBL" id="RCHU02000006">
    <property type="protein sequence ID" value="KAL3586332.1"/>
    <property type="molecule type" value="Genomic_DNA"/>
</dbReference>
<evidence type="ECO:0000313" key="1">
    <source>
        <dbReference type="EMBL" id="KAL3586332.1"/>
    </source>
</evidence>
<accession>A0ACC4C5K5</accession>
<organism evidence="1 2">
    <name type="scientific">Populus alba</name>
    <name type="common">White poplar</name>
    <dbReference type="NCBI Taxonomy" id="43335"/>
    <lineage>
        <taxon>Eukaryota</taxon>
        <taxon>Viridiplantae</taxon>
        <taxon>Streptophyta</taxon>
        <taxon>Embryophyta</taxon>
        <taxon>Tracheophyta</taxon>
        <taxon>Spermatophyta</taxon>
        <taxon>Magnoliopsida</taxon>
        <taxon>eudicotyledons</taxon>
        <taxon>Gunneridae</taxon>
        <taxon>Pentapetalae</taxon>
        <taxon>rosids</taxon>
        <taxon>fabids</taxon>
        <taxon>Malpighiales</taxon>
        <taxon>Salicaceae</taxon>
        <taxon>Saliceae</taxon>
        <taxon>Populus</taxon>
    </lineage>
</organism>
<comment type="caution">
    <text evidence="1">The sequence shown here is derived from an EMBL/GenBank/DDBJ whole genome shotgun (WGS) entry which is preliminary data.</text>
</comment>
<evidence type="ECO:0000313" key="2">
    <source>
        <dbReference type="Proteomes" id="UP000309997"/>
    </source>
</evidence>
<keyword evidence="2" id="KW-1185">Reference proteome</keyword>
<gene>
    <name evidence="1" type="ORF">D5086_013199</name>
</gene>
<sequence length="271" mass="30665">MSEARNYLKHIAVLAFPMATHGPPLLSLVRRLSASASYAKFSFFSTKESNSKLFSEEDGLENIKPYNVNDGLPENYNFAGNHDEVMDYFFKATPGNFKQAMEVAVEEVGKDFTCIISDAFLWFAADLARELHITWVPLWTSSSRSLLLVLETDLVHQKMRSIINELDPDAVNLFKSRLPKFLHIGPFVLTSPDPFTSDPHGCLEWLDKQKHESVVYISFGSVITLPPQELAELVEALKECKLPFLCLKLQYVVLHGDRLVLKDLRTRLGST</sequence>
<name>A0ACC4C5K5_POPAL</name>
<dbReference type="Proteomes" id="UP000309997">
    <property type="component" value="Unassembled WGS sequence"/>
</dbReference>
<reference evidence="1 2" key="1">
    <citation type="journal article" date="2024" name="Plant Biotechnol. J.">
        <title>Genome and CRISPR/Cas9 system of a widespread forest tree (Populus alba) in the world.</title>
        <authorList>
            <person name="Liu Y.J."/>
            <person name="Jiang P.F."/>
            <person name="Han X.M."/>
            <person name="Li X.Y."/>
            <person name="Wang H.M."/>
            <person name="Wang Y.J."/>
            <person name="Wang X.X."/>
            <person name="Zeng Q.Y."/>
        </authorList>
    </citation>
    <scope>NUCLEOTIDE SEQUENCE [LARGE SCALE GENOMIC DNA]</scope>
    <source>
        <strain evidence="2">cv. PAL-ZL1</strain>
    </source>
</reference>